<sequence>MRIIAITGGIGMGKTALLNILEAKGHATINTDDLVHEILGGEDISSLRQRFFTDTKFRKAHEKKIRPKLYAKMAKRIICLLLAGHSVIFIEIPLLFELDLHHYFYTIVVACDKNLQIERGGKITYFKERLALQIPIERKVELAQKVIYNNGDIDNLIDSASNICFSGSSIYCCLLIISTVILLMVCE</sequence>
<reference evidence="4 5" key="1">
    <citation type="submission" date="2023-02" db="EMBL/GenBank/DDBJ databases">
        <title>Encephalitozoon hellem ATCC 50451 complete genome.</title>
        <authorList>
            <person name="Mascarenhas dos Santos A.C."/>
            <person name="Julian A.T."/>
            <person name="Pombert J.-F."/>
        </authorList>
    </citation>
    <scope>NUCLEOTIDE SEQUENCE [LARGE SCALE GENOMIC DNA]</scope>
    <source>
        <strain evidence="4 5">ATCC 50451</strain>
    </source>
</reference>
<keyword evidence="3" id="KW-0472">Membrane</keyword>
<evidence type="ECO:0000313" key="5">
    <source>
        <dbReference type="Proteomes" id="UP001217963"/>
    </source>
</evidence>
<feature type="transmembrane region" description="Helical" evidence="3">
    <location>
        <begin position="168"/>
        <end position="186"/>
    </location>
</feature>
<keyword evidence="1" id="KW-0547">Nucleotide-binding</keyword>
<gene>
    <name evidence="4" type="ORF">PFJ87_11g00260</name>
</gene>
<protein>
    <submittedName>
        <fullName evidence="4">Bifunctional coenzyme A synthase</fullName>
    </submittedName>
</protein>
<proteinExistence type="predicted"/>
<dbReference type="EMBL" id="CP119072">
    <property type="protein sequence ID" value="WEL39791.1"/>
    <property type="molecule type" value="Genomic_DNA"/>
</dbReference>
<evidence type="ECO:0000313" key="4">
    <source>
        <dbReference type="EMBL" id="WEL39791.1"/>
    </source>
</evidence>
<dbReference type="Gene3D" id="3.40.50.300">
    <property type="entry name" value="P-loop containing nucleotide triphosphate hydrolases"/>
    <property type="match status" value="1"/>
</dbReference>
<dbReference type="Proteomes" id="UP001217963">
    <property type="component" value="Chromosome XI"/>
</dbReference>
<keyword evidence="3" id="KW-0812">Transmembrane</keyword>
<dbReference type="Pfam" id="PF01121">
    <property type="entry name" value="CoaE"/>
    <property type="match status" value="1"/>
</dbReference>
<organism evidence="4 5">
    <name type="scientific">Encephalitozoon hellem</name>
    <name type="common">Microsporidian parasite</name>
    <dbReference type="NCBI Taxonomy" id="27973"/>
    <lineage>
        <taxon>Eukaryota</taxon>
        <taxon>Fungi</taxon>
        <taxon>Fungi incertae sedis</taxon>
        <taxon>Microsporidia</taxon>
        <taxon>Unikaryonidae</taxon>
        <taxon>Encephalitozoon</taxon>
    </lineage>
</organism>
<dbReference type="InterPro" id="IPR001977">
    <property type="entry name" value="Depp_CoAkinase"/>
</dbReference>
<keyword evidence="3" id="KW-1133">Transmembrane helix</keyword>
<dbReference type="SUPFAM" id="SSF52540">
    <property type="entry name" value="P-loop containing nucleoside triphosphate hydrolases"/>
    <property type="match status" value="1"/>
</dbReference>
<dbReference type="InterPro" id="IPR027417">
    <property type="entry name" value="P-loop_NTPase"/>
</dbReference>
<evidence type="ECO:0000256" key="3">
    <source>
        <dbReference type="SAM" id="Phobius"/>
    </source>
</evidence>
<name>A0ABY8CNP0_ENCHE</name>
<evidence type="ECO:0000256" key="2">
    <source>
        <dbReference type="ARBA" id="ARBA00022840"/>
    </source>
</evidence>
<dbReference type="CDD" id="cd02022">
    <property type="entry name" value="DPCK"/>
    <property type="match status" value="1"/>
</dbReference>
<keyword evidence="2" id="KW-0067">ATP-binding</keyword>
<feature type="transmembrane region" description="Helical" evidence="3">
    <location>
        <begin position="77"/>
        <end position="96"/>
    </location>
</feature>
<evidence type="ECO:0000256" key="1">
    <source>
        <dbReference type="ARBA" id="ARBA00022741"/>
    </source>
</evidence>
<accession>A0ABY8CNP0</accession>
<keyword evidence="5" id="KW-1185">Reference proteome</keyword>